<proteinExistence type="inferred from homology"/>
<dbReference type="InterPro" id="IPR020558">
    <property type="entry name" value="DiOHA_6PGluconate_deHydtase_CS"/>
</dbReference>
<evidence type="ECO:0000256" key="8">
    <source>
        <dbReference type="ARBA" id="ARBA00023014"/>
    </source>
</evidence>
<dbReference type="UniPathway" id="UPA00047">
    <property type="reaction ID" value="UER00057"/>
</dbReference>
<keyword evidence="9 15" id="KW-0456">Lyase</keyword>
<evidence type="ECO:0000256" key="2">
    <source>
        <dbReference type="ARBA" id="ARBA00006486"/>
    </source>
</evidence>
<dbReference type="EC" id="4.2.1.9" evidence="14 15"/>
<dbReference type="InterPro" id="IPR056740">
    <property type="entry name" value="ILV_EDD_C"/>
</dbReference>
<keyword evidence="8 15" id="KW-0411">Iron-sulfur</keyword>
<evidence type="ECO:0000259" key="16">
    <source>
        <dbReference type="Pfam" id="PF00920"/>
    </source>
</evidence>
<comment type="function">
    <text evidence="15">Functions in the biosynthesis of branched-chain amino acids. Catalyzes the dehydration of (2R,3R)-2,3-dihydroxy-3-methylpentanoate (2,3-dihydroxy-3-methylvalerate) into 2-oxo-3-methylpentanoate (2-oxo-3-methylvalerate) and of (2R)-2,3-dihydroxy-3-methylbutanoate (2,3-dihydroxyisovalerate) into 2-oxo-3-methylbutanoate (2-oxoisovalerate), the penultimate precursor to L-isoleucine and L-valine, respectively.</text>
</comment>
<dbReference type="GO" id="GO:0051537">
    <property type="term" value="F:2 iron, 2 sulfur cluster binding"/>
    <property type="evidence" value="ECO:0007669"/>
    <property type="project" value="UniProtKB-UniRule"/>
</dbReference>
<feature type="binding site" evidence="15">
    <location>
        <position position="442"/>
    </location>
    <ligand>
        <name>Mg(2+)</name>
        <dbReference type="ChEBI" id="CHEBI:18420"/>
    </ligand>
</feature>
<dbReference type="NCBIfam" id="TIGR00110">
    <property type="entry name" value="ilvD"/>
    <property type="match status" value="1"/>
</dbReference>
<protein>
    <recommendedName>
        <fullName evidence="14 15">Dihydroxy-acid dehydratase</fullName>
        <shortName evidence="15">DAD</shortName>
        <ecNumber evidence="14 15">4.2.1.9</ecNumber>
    </recommendedName>
</protein>
<evidence type="ECO:0000256" key="3">
    <source>
        <dbReference type="ARBA" id="ARBA00022605"/>
    </source>
</evidence>
<dbReference type="GO" id="GO:0009097">
    <property type="term" value="P:isoleucine biosynthetic process"/>
    <property type="evidence" value="ECO:0007669"/>
    <property type="project" value="UniProtKB-UniRule"/>
</dbReference>
<keyword evidence="7 15" id="KW-0408">Iron</keyword>
<evidence type="ECO:0000256" key="1">
    <source>
        <dbReference type="ARBA" id="ARBA00001946"/>
    </source>
</evidence>
<comment type="catalytic activity">
    <reaction evidence="15">
        <text>(2R,3R)-2,3-dihydroxy-3-methylpentanoate = (S)-3-methyl-2-oxopentanoate + H2O</text>
        <dbReference type="Rhea" id="RHEA:27694"/>
        <dbReference type="ChEBI" id="CHEBI:15377"/>
        <dbReference type="ChEBI" id="CHEBI:35146"/>
        <dbReference type="ChEBI" id="CHEBI:49258"/>
        <dbReference type="EC" id="4.2.1.9"/>
    </reaction>
</comment>
<dbReference type="PROSITE" id="PS00886">
    <property type="entry name" value="ILVD_EDD_1"/>
    <property type="match status" value="1"/>
</dbReference>
<reference evidence="18 19" key="1">
    <citation type="submission" date="2019-11" db="EMBL/GenBank/DDBJ databases">
        <title>Genome sequence of Moorella glycerini DSM11254.</title>
        <authorList>
            <person name="Poehlein A."/>
            <person name="Boeer T."/>
            <person name="Daniel R."/>
        </authorList>
    </citation>
    <scope>NUCLEOTIDE SEQUENCE [LARGE SCALE GENOMIC DNA]</scope>
    <source>
        <strain evidence="18 19">DSM 11254</strain>
    </source>
</reference>
<comment type="cofactor">
    <cofactor evidence="15">
        <name>[2Fe-2S] cluster</name>
        <dbReference type="ChEBI" id="CHEBI:190135"/>
    </cofactor>
    <text evidence="15">Binds 1 [2Fe-2S] cluster per subunit. This cluster acts as a Lewis acid cofactor.</text>
</comment>
<feature type="active site" description="Proton acceptor" evidence="15">
    <location>
        <position position="468"/>
    </location>
</feature>
<dbReference type="AlphaFoldDB" id="A0A6I5ZTV3"/>
<name>A0A6I5ZTV3_9FIRM</name>
<comment type="catalytic activity">
    <reaction evidence="11">
        <text>(2R)-2,3-dihydroxy-3-methylbutanoate = 3-methyl-2-oxobutanoate + H2O</text>
        <dbReference type="Rhea" id="RHEA:24809"/>
        <dbReference type="ChEBI" id="CHEBI:11851"/>
        <dbReference type="ChEBI" id="CHEBI:15377"/>
        <dbReference type="ChEBI" id="CHEBI:49072"/>
        <dbReference type="EC" id="4.2.1.9"/>
    </reaction>
    <physiologicalReaction direction="left-to-right" evidence="11">
        <dbReference type="Rhea" id="RHEA:24810"/>
    </physiologicalReaction>
</comment>
<dbReference type="PANTHER" id="PTHR43661">
    <property type="entry name" value="D-XYLONATE DEHYDRATASE"/>
    <property type="match status" value="1"/>
</dbReference>
<gene>
    <name evidence="18" type="primary">ilvD_2</name>
    <name evidence="15" type="synonym">ilvD</name>
    <name evidence="18" type="ORF">MGLY_25160</name>
</gene>
<dbReference type="UniPathway" id="UPA00049">
    <property type="reaction ID" value="UER00061"/>
</dbReference>
<dbReference type="FunFam" id="3.50.30.80:FF:000001">
    <property type="entry name" value="Dihydroxy-acid dehydratase"/>
    <property type="match status" value="1"/>
</dbReference>
<evidence type="ECO:0000313" key="19">
    <source>
        <dbReference type="Proteomes" id="UP000425916"/>
    </source>
</evidence>
<evidence type="ECO:0000259" key="17">
    <source>
        <dbReference type="Pfam" id="PF24877"/>
    </source>
</evidence>
<sequence>MELRSRKVVSGPERLPWSANLKACGFTDLELSQPLVAVANSWNEICPGHIHLRSISQAVKDGIRLAGGTPMEFNTMAICDALAQGHEGMRYVLPSREVITAAIELTVQAYQFDALVLIGSCDKILPAQLMAAGRLNIPTLMITGGPMLQATHRGQKVAPTDVLESLMRLRRGEMEAAELKALAEASFPTAGSCLGVWTANSMACVAEALGMTLPGSGTIPAVYSRRLWLAKETGIKVMELLRRGIKPSDIMTREAFVNAIRVAMALGASTNVFLHLPAIAAELDLTIDLDLFDALSHTTPRLCTLNPGGPHVIPDLDEAGGVQAVMLELGDLINGEALTGTGRTVRENLAGKRVLNPEVIRPRARPVAPEGGLAVLKGSLAPRGAVVRTATIDLGSRHFCGRARVFESEEAATGAILSGRISPGDVMVVRYEGPRGGPGMREMLTASATLNGAGLGTQVALITDGRFSGASRGICIGHISPEAAEGGPIALVQEGDLIEIDLERRTLDICLSKEELNERRRAWQPPPPRITRGYLGLYARVASSADKGAAVNPGWL</sequence>
<evidence type="ECO:0000256" key="4">
    <source>
        <dbReference type="ARBA" id="ARBA00022714"/>
    </source>
</evidence>
<evidence type="ECO:0000256" key="12">
    <source>
        <dbReference type="ARBA" id="ARBA00029436"/>
    </source>
</evidence>
<accession>A0A6I5ZTV3</accession>
<evidence type="ECO:0000256" key="7">
    <source>
        <dbReference type="ARBA" id="ARBA00023004"/>
    </source>
</evidence>
<dbReference type="Gene3D" id="3.50.30.80">
    <property type="entry name" value="IlvD/EDD C-terminal domain-like"/>
    <property type="match status" value="1"/>
</dbReference>
<dbReference type="RefSeq" id="WP_156274323.1">
    <property type="nucleotide sequence ID" value="NZ_CP046244.1"/>
</dbReference>
<evidence type="ECO:0000256" key="11">
    <source>
        <dbReference type="ARBA" id="ARBA00029304"/>
    </source>
</evidence>
<dbReference type="SUPFAM" id="SSF52016">
    <property type="entry name" value="LeuD/IlvD-like"/>
    <property type="match status" value="1"/>
</dbReference>
<dbReference type="PROSITE" id="PS00887">
    <property type="entry name" value="ILVD_EDD_2"/>
    <property type="match status" value="1"/>
</dbReference>
<organism evidence="18 19">
    <name type="scientific">Neomoorella glycerini</name>
    <dbReference type="NCBI Taxonomy" id="55779"/>
    <lineage>
        <taxon>Bacteria</taxon>
        <taxon>Bacillati</taxon>
        <taxon>Bacillota</taxon>
        <taxon>Clostridia</taxon>
        <taxon>Neomoorellales</taxon>
        <taxon>Neomoorellaceae</taxon>
        <taxon>Neomoorella</taxon>
    </lineage>
</organism>
<keyword evidence="10 15" id="KW-0100">Branched-chain amino acid biosynthesis</keyword>
<dbReference type="InterPro" id="IPR037237">
    <property type="entry name" value="IlvD/EDD_N"/>
</dbReference>
<feature type="modified residue" description="N6-carboxylysine" evidence="15">
    <location>
        <position position="123"/>
    </location>
</feature>
<dbReference type="SUPFAM" id="SSF143975">
    <property type="entry name" value="IlvD/EDD N-terminal domain-like"/>
    <property type="match status" value="1"/>
</dbReference>
<feature type="binding site" description="via carbamate group" evidence="15">
    <location>
        <position position="123"/>
    </location>
    <ligand>
        <name>Mg(2+)</name>
        <dbReference type="ChEBI" id="CHEBI:18420"/>
    </ligand>
</feature>
<comment type="pathway">
    <text evidence="12 15">Amino-acid biosynthesis; L-valine biosynthesis; L-valine from pyruvate: step 3/4.</text>
</comment>
<comment type="cofactor">
    <cofactor evidence="1 15">
        <name>Mg(2+)</name>
        <dbReference type="ChEBI" id="CHEBI:18420"/>
    </cofactor>
</comment>
<dbReference type="PANTHER" id="PTHR43661:SF3">
    <property type="entry name" value="D-XYLONATE DEHYDRATASE YAGF-RELATED"/>
    <property type="match status" value="1"/>
</dbReference>
<dbReference type="Pfam" id="PF24877">
    <property type="entry name" value="ILV_EDD_C"/>
    <property type="match status" value="1"/>
</dbReference>
<evidence type="ECO:0000256" key="10">
    <source>
        <dbReference type="ARBA" id="ARBA00023304"/>
    </source>
</evidence>
<dbReference type="GO" id="GO:0004160">
    <property type="term" value="F:dihydroxy-acid dehydratase activity"/>
    <property type="evidence" value="ECO:0007669"/>
    <property type="project" value="UniProtKB-UniRule"/>
</dbReference>
<evidence type="ECO:0000256" key="5">
    <source>
        <dbReference type="ARBA" id="ARBA00022723"/>
    </source>
</evidence>
<keyword evidence="6 15" id="KW-0460">Magnesium</keyword>
<feature type="domain" description="Dihydroxy-acid/6-phosphogluconate dehydratase C-terminal" evidence="17">
    <location>
        <begin position="358"/>
        <end position="549"/>
    </location>
</feature>
<comment type="pathway">
    <text evidence="13 15">Amino-acid biosynthesis; L-isoleucine biosynthesis; L-isoleucine from 2-oxobutanoate: step 3/4.</text>
</comment>
<dbReference type="Proteomes" id="UP000425916">
    <property type="component" value="Chromosome"/>
</dbReference>
<dbReference type="HAMAP" id="MF_00012">
    <property type="entry name" value="IlvD"/>
    <property type="match status" value="1"/>
</dbReference>
<dbReference type="NCBIfam" id="NF002068">
    <property type="entry name" value="PRK00911.1"/>
    <property type="match status" value="1"/>
</dbReference>
<evidence type="ECO:0000313" key="18">
    <source>
        <dbReference type="EMBL" id="QGP93118.1"/>
    </source>
</evidence>
<dbReference type="InterPro" id="IPR042096">
    <property type="entry name" value="Dihydro-acid_dehy_C"/>
</dbReference>
<comment type="similarity">
    <text evidence="2 15">Belongs to the IlvD/Edd family.</text>
</comment>
<evidence type="ECO:0000256" key="9">
    <source>
        <dbReference type="ARBA" id="ARBA00023239"/>
    </source>
</evidence>
<dbReference type="GO" id="GO:0009099">
    <property type="term" value="P:L-valine biosynthetic process"/>
    <property type="evidence" value="ECO:0007669"/>
    <property type="project" value="UniProtKB-UniRule"/>
</dbReference>
<dbReference type="GO" id="GO:0000287">
    <property type="term" value="F:magnesium ion binding"/>
    <property type="evidence" value="ECO:0007669"/>
    <property type="project" value="UniProtKB-UniRule"/>
</dbReference>
<dbReference type="GO" id="GO:0005829">
    <property type="term" value="C:cytosol"/>
    <property type="evidence" value="ECO:0007669"/>
    <property type="project" value="TreeGrafter"/>
</dbReference>
<evidence type="ECO:0000256" key="15">
    <source>
        <dbReference type="HAMAP-Rule" id="MF_00012"/>
    </source>
</evidence>
<keyword evidence="19" id="KW-1185">Reference proteome</keyword>
<evidence type="ECO:0000256" key="6">
    <source>
        <dbReference type="ARBA" id="ARBA00022842"/>
    </source>
</evidence>
<comment type="subunit">
    <text evidence="15">Homodimer.</text>
</comment>
<dbReference type="OrthoDB" id="9807077at2"/>
<keyword evidence="3 15" id="KW-0028">Amino-acid biosynthesis</keyword>
<evidence type="ECO:0000256" key="13">
    <source>
        <dbReference type="ARBA" id="ARBA00029437"/>
    </source>
</evidence>
<comment type="caution">
    <text evidence="15">Lacks conserved residue(s) required for the propagation of feature annotation.</text>
</comment>
<feature type="binding site" evidence="15">
    <location>
        <position position="122"/>
    </location>
    <ligand>
        <name>Mg(2+)</name>
        <dbReference type="ChEBI" id="CHEBI:18420"/>
    </ligand>
</feature>
<dbReference type="InterPro" id="IPR000581">
    <property type="entry name" value="ILV_EDD_N"/>
</dbReference>
<dbReference type="InterPro" id="IPR004404">
    <property type="entry name" value="DihydroxyA_deHydtase"/>
</dbReference>
<feature type="domain" description="Dihydroxy-acid/6-phosphogluconate dehydratase N-terminal" evidence="16">
    <location>
        <begin position="33"/>
        <end position="348"/>
    </location>
</feature>
<dbReference type="EMBL" id="CP046244">
    <property type="protein sequence ID" value="QGP93118.1"/>
    <property type="molecule type" value="Genomic_DNA"/>
</dbReference>
<keyword evidence="5 15" id="KW-0479">Metal-binding</keyword>
<evidence type="ECO:0000256" key="14">
    <source>
        <dbReference type="ARBA" id="ARBA00029490"/>
    </source>
</evidence>
<keyword evidence="4 15" id="KW-0001">2Fe-2S</keyword>
<feature type="binding site" evidence="15">
    <location>
        <position position="80"/>
    </location>
    <ligand>
        <name>Mg(2+)</name>
        <dbReference type="ChEBI" id="CHEBI:18420"/>
    </ligand>
</feature>
<dbReference type="Pfam" id="PF00920">
    <property type="entry name" value="ILVD_EDD_N"/>
    <property type="match status" value="1"/>
</dbReference>